<sequence length="56" mass="6839">MFLIVPMLYTTLLLRVYQIFIYGDEDNIFKISYLFLFSFYQYIFEDVTDAHGHIFL</sequence>
<feature type="chain" id="PRO_5032931594" evidence="1">
    <location>
        <begin position="24"/>
        <end position="56"/>
    </location>
</feature>
<evidence type="ECO:0000256" key="1">
    <source>
        <dbReference type="SAM" id="SignalP"/>
    </source>
</evidence>
<feature type="signal peptide" evidence="1">
    <location>
        <begin position="1"/>
        <end position="23"/>
    </location>
</feature>
<dbReference type="AlphaFoldDB" id="A0A816VN73"/>
<evidence type="ECO:0000313" key="2">
    <source>
        <dbReference type="EMBL" id="CAF2122885.1"/>
    </source>
</evidence>
<gene>
    <name evidence="2" type="ORF">DARMORV10_A03P19940.1</name>
</gene>
<accession>A0A816VN73</accession>
<dbReference type="EMBL" id="HG994357">
    <property type="protein sequence ID" value="CAF2122885.1"/>
    <property type="molecule type" value="Genomic_DNA"/>
</dbReference>
<organism evidence="2">
    <name type="scientific">Brassica napus</name>
    <name type="common">Rape</name>
    <dbReference type="NCBI Taxonomy" id="3708"/>
    <lineage>
        <taxon>Eukaryota</taxon>
        <taxon>Viridiplantae</taxon>
        <taxon>Streptophyta</taxon>
        <taxon>Embryophyta</taxon>
        <taxon>Tracheophyta</taxon>
        <taxon>Spermatophyta</taxon>
        <taxon>Magnoliopsida</taxon>
        <taxon>eudicotyledons</taxon>
        <taxon>Gunneridae</taxon>
        <taxon>Pentapetalae</taxon>
        <taxon>rosids</taxon>
        <taxon>malvids</taxon>
        <taxon>Brassicales</taxon>
        <taxon>Brassicaceae</taxon>
        <taxon>Brassiceae</taxon>
        <taxon>Brassica</taxon>
    </lineage>
</organism>
<reference evidence="2" key="1">
    <citation type="submission" date="2021-01" db="EMBL/GenBank/DDBJ databases">
        <authorList>
            <consortium name="Genoscope - CEA"/>
            <person name="William W."/>
        </authorList>
    </citation>
    <scope>NUCLEOTIDE SEQUENCE</scope>
</reference>
<protein>
    <submittedName>
        <fullName evidence="2">(rape) hypothetical protein</fullName>
    </submittedName>
</protein>
<dbReference type="Proteomes" id="UP001295469">
    <property type="component" value="Chromosome A03"/>
</dbReference>
<keyword evidence="1" id="KW-0732">Signal</keyword>
<proteinExistence type="predicted"/>
<name>A0A816VN73_BRANA</name>